<gene>
    <name evidence="2" type="ORF">E3O32_14750</name>
</gene>
<comment type="caution">
    <text evidence="2">The sequence shown here is derived from an EMBL/GenBank/DDBJ whole genome shotgun (WGS) entry which is preliminary data.</text>
</comment>
<proteinExistence type="predicted"/>
<feature type="transmembrane region" description="Helical" evidence="1">
    <location>
        <begin position="163"/>
        <end position="181"/>
    </location>
</feature>
<keyword evidence="1" id="KW-0472">Membrane</keyword>
<evidence type="ECO:0008006" key="4">
    <source>
        <dbReference type="Google" id="ProtNLM"/>
    </source>
</evidence>
<organism evidence="2 3">
    <name type="scientific">Cryobacterium mannosilyticum</name>
    <dbReference type="NCBI Taxonomy" id="1259190"/>
    <lineage>
        <taxon>Bacteria</taxon>
        <taxon>Bacillati</taxon>
        <taxon>Actinomycetota</taxon>
        <taxon>Actinomycetes</taxon>
        <taxon>Micrococcales</taxon>
        <taxon>Microbacteriaceae</taxon>
        <taxon>Cryobacterium</taxon>
    </lineage>
</organism>
<accession>A0A4R8W4B6</accession>
<keyword evidence="1" id="KW-1133">Transmembrane helix</keyword>
<dbReference type="AlphaFoldDB" id="A0A4R8W4B6"/>
<feature type="transmembrane region" description="Helical" evidence="1">
    <location>
        <begin position="42"/>
        <end position="66"/>
    </location>
</feature>
<feature type="transmembrane region" description="Helical" evidence="1">
    <location>
        <begin position="187"/>
        <end position="205"/>
    </location>
</feature>
<name>A0A4R8W4B6_9MICO</name>
<feature type="transmembrane region" description="Helical" evidence="1">
    <location>
        <begin position="12"/>
        <end position="30"/>
    </location>
</feature>
<keyword evidence="3" id="KW-1185">Reference proteome</keyword>
<feature type="transmembrane region" description="Helical" evidence="1">
    <location>
        <begin position="131"/>
        <end position="151"/>
    </location>
</feature>
<sequence length="230" mass="23902">MSITSSTLTRGAGIAAALSGLIYIVIQFIHPADEVSSLTTQAWVTVHSLSFGMAVLGMVGLTGVYLRQVRQFGLLGLIGYAMFGLFFVLQSAFVFAEAFIAPLVVADAPQFAEDFVGLFGRHPAVTDLGPLAALPGVGGALYVIGALVFGISIIRARVLSRGAGILLIAAAAVTPVAGALLPHTLERMAAIPMGLALIWLGYSLWSNQRKSAGRSLSGESGSRLDRATTA</sequence>
<evidence type="ECO:0000256" key="1">
    <source>
        <dbReference type="SAM" id="Phobius"/>
    </source>
</evidence>
<dbReference type="RefSeq" id="WP_134510588.1">
    <property type="nucleotide sequence ID" value="NZ_SOFM01000045.1"/>
</dbReference>
<evidence type="ECO:0000313" key="3">
    <source>
        <dbReference type="Proteomes" id="UP000297643"/>
    </source>
</evidence>
<feature type="transmembrane region" description="Helical" evidence="1">
    <location>
        <begin position="73"/>
        <end position="96"/>
    </location>
</feature>
<dbReference type="EMBL" id="SOFM01000045">
    <property type="protein sequence ID" value="TFC00711.1"/>
    <property type="molecule type" value="Genomic_DNA"/>
</dbReference>
<keyword evidence="1" id="KW-0812">Transmembrane</keyword>
<dbReference type="Proteomes" id="UP000297643">
    <property type="component" value="Unassembled WGS sequence"/>
</dbReference>
<reference evidence="2 3" key="1">
    <citation type="submission" date="2019-03" db="EMBL/GenBank/DDBJ databases">
        <title>Genomics of glacier-inhabiting Cryobacterium strains.</title>
        <authorList>
            <person name="Liu Q."/>
            <person name="Xin Y.-H."/>
        </authorList>
    </citation>
    <scope>NUCLEOTIDE SEQUENCE [LARGE SCALE GENOMIC DNA]</scope>
    <source>
        <strain evidence="2 3">RHLT2-21</strain>
    </source>
</reference>
<evidence type="ECO:0000313" key="2">
    <source>
        <dbReference type="EMBL" id="TFC00711.1"/>
    </source>
</evidence>
<protein>
    <recommendedName>
        <fullName evidence="4">DUF4386 family protein</fullName>
    </recommendedName>
</protein>